<dbReference type="EMBL" id="AGFM01000008">
    <property type="protein sequence ID" value="EHJ62412.1"/>
    <property type="molecule type" value="Genomic_DNA"/>
</dbReference>
<dbReference type="Proteomes" id="UP000004030">
    <property type="component" value="Unassembled WGS sequence"/>
</dbReference>
<dbReference type="GO" id="GO:0003824">
    <property type="term" value="F:catalytic activity"/>
    <property type="evidence" value="ECO:0007669"/>
    <property type="project" value="UniProtKB-ARBA"/>
</dbReference>
<dbReference type="SUPFAM" id="SSF52096">
    <property type="entry name" value="ClpP/crotonase"/>
    <property type="match status" value="1"/>
</dbReference>
<evidence type="ECO:0000313" key="2">
    <source>
        <dbReference type="Proteomes" id="UP000004030"/>
    </source>
</evidence>
<dbReference type="PATRIC" id="fig|1088721.3.peg.534"/>
<dbReference type="Gene3D" id="3.90.226.10">
    <property type="entry name" value="2-enoyl-CoA Hydratase, Chain A, domain 1"/>
    <property type="match status" value="1"/>
</dbReference>
<dbReference type="PANTHER" id="PTHR11941">
    <property type="entry name" value="ENOYL-COA HYDRATASE-RELATED"/>
    <property type="match status" value="1"/>
</dbReference>
<accession>G6E872</accession>
<dbReference type="CDD" id="cd06558">
    <property type="entry name" value="crotonase-like"/>
    <property type="match status" value="1"/>
</dbReference>
<reference evidence="1 2" key="1">
    <citation type="journal article" date="2012" name="J. Bacteriol.">
        <title>Genome sequence of benzo(a)pyrene-degrading bacterium Novosphingobium pentaromativorans US6-1.</title>
        <authorList>
            <person name="Luo Y.R."/>
            <person name="Kang S.G."/>
            <person name="Kim S.J."/>
            <person name="Kim M.R."/>
            <person name="Li N."/>
            <person name="Lee J.H."/>
            <person name="Kwon K.K."/>
        </authorList>
    </citation>
    <scope>NUCLEOTIDE SEQUENCE [LARGE SCALE GENOMIC DNA]</scope>
    <source>
        <strain evidence="1 2">US6-1</strain>
    </source>
</reference>
<dbReference type="GO" id="GO:0006635">
    <property type="term" value="P:fatty acid beta-oxidation"/>
    <property type="evidence" value="ECO:0007669"/>
    <property type="project" value="TreeGrafter"/>
</dbReference>
<proteinExistence type="predicted"/>
<dbReference type="Pfam" id="PF00378">
    <property type="entry name" value="ECH_1"/>
    <property type="match status" value="1"/>
</dbReference>
<dbReference type="InterPro" id="IPR001753">
    <property type="entry name" value="Enoyl-CoA_hydra/iso"/>
</dbReference>
<dbReference type="PANTHER" id="PTHR11941:SF54">
    <property type="entry name" value="ENOYL-COA HYDRATASE, MITOCHONDRIAL"/>
    <property type="match status" value="1"/>
</dbReference>
<evidence type="ECO:0008006" key="3">
    <source>
        <dbReference type="Google" id="ProtNLM"/>
    </source>
</evidence>
<dbReference type="eggNOG" id="COG1024">
    <property type="taxonomic scope" value="Bacteria"/>
</dbReference>
<keyword evidence="2" id="KW-1185">Reference proteome</keyword>
<dbReference type="OrthoDB" id="7332872at2"/>
<dbReference type="AlphaFoldDB" id="G6E872"/>
<dbReference type="STRING" id="1088721.JI59_17390"/>
<comment type="caution">
    <text evidence="1">The sequence shown here is derived from an EMBL/GenBank/DDBJ whole genome shotgun (WGS) entry which is preliminary data.</text>
</comment>
<protein>
    <recommendedName>
        <fullName evidence="3">Enoyl-CoA hydratase/isomerase</fullName>
    </recommendedName>
</protein>
<dbReference type="KEGG" id="npn:JI59_17390"/>
<dbReference type="InterPro" id="IPR029045">
    <property type="entry name" value="ClpP/crotonase-like_dom_sf"/>
</dbReference>
<name>G6E872_9SPHN</name>
<organism evidence="1 2">
    <name type="scientific">Novosphingobium pentaromativorans US6-1</name>
    <dbReference type="NCBI Taxonomy" id="1088721"/>
    <lineage>
        <taxon>Bacteria</taxon>
        <taxon>Pseudomonadati</taxon>
        <taxon>Pseudomonadota</taxon>
        <taxon>Alphaproteobacteria</taxon>
        <taxon>Sphingomonadales</taxon>
        <taxon>Sphingomonadaceae</taxon>
        <taxon>Novosphingobium</taxon>
    </lineage>
</organism>
<evidence type="ECO:0000313" key="1">
    <source>
        <dbReference type="EMBL" id="EHJ62412.1"/>
    </source>
</evidence>
<sequence length="269" mass="29155">MAEEEHILFEQAGGVVTATLNRPAKLNAITADMFSALYDAVLRFGGDESQRVFLIRSTGRFFCAGADLTGVRGPTQADGTARIRHWYNYELGPHMHALYRAIETIEKPFVAAHHATCMGAGLEMSLSCDFRLAAHSASYVLPEFKLGSIPASNGVSRLTRLVGQQWAKWMVMGGEPVDAEHARSIGLVQGLYPDDVFDASVRAFCERLASHPPQMMAMAKQTIDMCADAGPDMARRIEVLGQSALHSGPEAMALVESVRAKLSGATKDT</sequence>
<dbReference type="RefSeq" id="WP_007011460.1">
    <property type="nucleotide sequence ID" value="NZ_AGFM01000008.1"/>
</dbReference>
<gene>
    <name evidence="1" type="ORF">NSU_0543</name>
</gene>